<reference evidence="1" key="1">
    <citation type="submission" date="2021-06" db="EMBL/GenBank/DDBJ databases">
        <title>Parelaphostrongylus tenuis whole genome reference sequence.</title>
        <authorList>
            <person name="Garwood T.J."/>
            <person name="Larsen P.A."/>
            <person name="Fountain-Jones N.M."/>
            <person name="Garbe J.R."/>
            <person name="Macchietto M.G."/>
            <person name="Kania S.A."/>
            <person name="Gerhold R.W."/>
            <person name="Richards J.E."/>
            <person name="Wolf T.M."/>
        </authorList>
    </citation>
    <scope>NUCLEOTIDE SEQUENCE</scope>
    <source>
        <strain evidence="1">MNPRO001-30</strain>
        <tissue evidence="1">Meninges</tissue>
    </source>
</reference>
<sequence length="68" mass="7437">MLQDQRVHVVDLCLLASYRLTPAQRLAASHDHSNPFAYKCWVEVAMTLLDGLALLPGLAISFASIGIN</sequence>
<dbReference type="AlphaFoldDB" id="A0AAD5M8E7"/>
<dbReference type="Proteomes" id="UP001196413">
    <property type="component" value="Unassembled WGS sequence"/>
</dbReference>
<evidence type="ECO:0000313" key="2">
    <source>
        <dbReference type="Proteomes" id="UP001196413"/>
    </source>
</evidence>
<protein>
    <submittedName>
        <fullName evidence="1">Uncharacterized protein</fullName>
    </submittedName>
</protein>
<organism evidence="1 2">
    <name type="scientific">Parelaphostrongylus tenuis</name>
    <name type="common">Meningeal worm</name>
    <dbReference type="NCBI Taxonomy" id="148309"/>
    <lineage>
        <taxon>Eukaryota</taxon>
        <taxon>Metazoa</taxon>
        <taxon>Ecdysozoa</taxon>
        <taxon>Nematoda</taxon>
        <taxon>Chromadorea</taxon>
        <taxon>Rhabditida</taxon>
        <taxon>Rhabditina</taxon>
        <taxon>Rhabditomorpha</taxon>
        <taxon>Strongyloidea</taxon>
        <taxon>Metastrongylidae</taxon>
        <taxon>Parelaphostrongylus</taxon>
    </lineage>
</organism>
<proteinExistence type="predicted"/>
<name>A0AAD5M8E7_PARTN</name>
<evidence type="ECO:0000313" key="1">
    <source>
        <dbReference type="EMBL" id="KAJ1354000.1"/>
    </source>
</evidence>
<gene>
    <name evidence="1" type="ORF">KIN20_010796</name>
</gene>
<comment type="caution">
    <text evidence="1">The sequence shown here is derived from an EMBL/GenBank/DDBJ whole genome shotgun (WGS) entry which is preliminary data.</text>
</comment>
<accession>A0AAD5M8E7</accession>
<keyword evidence="2" id="KW-1185">Reference proteome</keyword>
<dbReference type="EMBL" id="JAHQIW010001905">
    <property type="protein sequence ID" value="KAJ1354000.1"/>
    <property type="molecule type" value="Genomic_DNA"/>
</dbReference>